<dbReference type="WBParaSite" id="Smp_039010.1">
    <property type="protein sequence ID" value="Smp_039010.1"/>
    <property type="gene ID" value="Smp_039010"/>
</dbReference>
<dbReference type="GeneID" id="8355550"/>
<evidence type="ECO:0000313" key="3">
    <source>
        <dbReference type="WBParaSite" id="Smp_039010.1"/>
    </source>
</evidence>
<evidence type="ECO:0000313" key="2">
    <source>
        <dbReference type="Proteomes" id="UP000008854"/>
    </source>
</evidence>
<dbReference type="Proteomes" id="UP000008854">
    <property type="component" value="Unassembled WGS sequence"/>
</dbReference>
<dbReference type="PhylomeDB" id="G4LWT0"/>
<reference evidence="2" key="1">
    <citation type="journal article" date="2012" name="PLoS Negl. Trop. Dis.">
        <title>A systematically improved high quality genome and transcriptome of the human blood fluke Schistosoma mansoni.</title>
        <authorList>
            <person name="Protasio A.V."/>
            <person name="Tsai I.J."/>
            <person name="Babbage A."/>
            <person name="Nichol S."/>
            <person name="Hunt M."/>
            <person name="Aslett M.A."/>
            <person name="De Silva N."/>
            <person name="Velarde G.S."/>
            <person name="Anderson T.J."/>
            <person name="Clark R.C."/>
            <person name="Davidson C."/>
            <person name="Dillon G.P."/>
            <person name="Holroyd N.E."/>
            <person name="LoVerde P.T."/>
            <person name="Lloyd C."/>
            <person name="McQuillan J."/>
            <person name="Oliveira G."/>
            <person name="Otto T.D."/>
            <person name="Parker-Manuel S.J."/>
            <person name="Quail M.A."/>
            <person name="Wilson R.A."/>
            <person name="Zerlotini A."/>
            <person name="Dunne D.W."/>
            <person name="Berriman M."/>
        </authorList>
    </citation>
    <scope>NUCLEOTIDE SEQUENCE [LARGE SCALE GENOMIC DNA]</scope>
    <source>
        <strain evidence="2">Puerto Rican</strain>
    </source>
</reference>
<dbReference type="AlphaFoldDB" id="G4LWT0"/>
<dbReference type="RefSeq" id="XP_018645720.1">
    <property type="nucleotide sequence ID" value="XM_018791071.1"/>
</dbReference>
<dbReference type="InParanoid" id="G4LWT0"/>
<dbReference type="HOGENOM" id="CLU_1761048_0_0_1"/>
<name>G4LWT0_SCHMA</name>
<organism evidence="2 3">
    <name type="scientific">Schistosoma mansoni</name>
    <name type="common">Blood fluke</name>
    <dbReference type="NCBI Taxonomy" id="6183"/>
    <lineage>
        <taxon>Eukaryota</taxon>
        <taxon>Metazoa</taxon>
        <taxon>Spiralia</taxon>
        <taxon>Lophotrochozoa</taxon>
        <taxon>Platyhelminthes</taxon>
        <taxon>Trematoda</taxon>
        <taxon>Digenea</taxon>
        <taxon>Strigeidida</taxon>
        <taxon>Schistosomatoidea</taxon>
        <taxon>Schistosomatidae</taxon>
        <taxon>Schistosoma</taxon>
    </lineage>
</organism>
<dbReference type="KEGG" id="smm:Smp_039010"/>
<reference evidence="3" key="2">
    <citation type="submission" date="2018-12" db="UniProtKB">
        <authorList>
            <consortium name="WormBaseParasite"/>
        </authorList>
    </citation>
    <scope>IDENTIFICATION</scope>
    <source>
        <strain evidence="3">Puerto Rican</strain>
    </source>
</reference>
<dbReference type="OrthoDB" id="6235694at2759"/>
<feature type="compositionally biased region" description="Polar residues" evidence="1">
    <location>
        <begin position="55"/>
        <end position="69"/>
    </location>
</feature>
<dbReference type="STRING" id="6183.G4LWT0"/>
<accession>G4LWT0</accession>
<sequence>MSHRLTRGQCLIAEVASYLVVAREVAAASSPVNSQASFDKTRSTDMSLGLVDSGSAASKSCPSNNSPHSFRSRFNKVPFQIEKLFDGDEELCSCLPSEFIPSSGNHPGSLKLPPGSSSSPALQCKTSYNFKTHWLPICQRFEDRSSND</sequence>
<keyword evidence="2" id="KW-1185">Reference proteome</keyword>
<evidence type="ECO:0000256" key="1">
    <source>
        <dbReference type="SAM" id="MobiDB-lite"/>
    </source>
</evidence>
<proteinExistence type="predicted"/>
<feature type="region of interest" description="Disordered" evidence="1">
    <location>
        <begin position="49"/>
        <end position="70"/>
    </location>
</feature>
<dbReference type="CTD" id="8355550"/>
<protein>
    <submittedName>
        <fullName evidence="3">Uncharacterized protein</fullName>
    </submittedName>
</protein>